<protein>
    <recommendedName>
        <fullName evidence="5">DUF3105 domain-containing protein</fullName>
    </recommendedName>
</protein>
<evidence type="ECO:0000313" key="3">
    <source>
        <dbReference type="EMBL" id="OHA72778.1"/>
    </source>
</evidence>
<evidence type="ECO:0000313" key="4">
    <source>
        <dbReference type="Proteomes" id="UP000176917"/>
    </source>
</evidence>
<evidence type="ECO:0000256" key="2">
    <source>
        <dbReference type="SAM" id="Phobius"/>
    </source>
</evidence>
<feature type="transmembrane region" description="Helical" evidence="2">
    <location>
        <begin position="7"/>
        <end position="25"/>
    </location>
</feature>
<dbReference type="PANTHER" id="PTHR34179">
    <property type="entry name" value="TUMOR PROTEIN P53-INDUCIBLE PROTEIN 13"/>
    <property type="match status" value="1"/>
</dbReference>
<evidence type="ECO:0000256" key="1">
    <source>
        <dbReference type="SAM" id="MobiDB-lite"/>
    </source>
</evidence>
<dbReference type="PANTHER" id="PTHR34179:SF1">
    <property type="entry name" value="TUMOR PROTEIN P53-INDUCIBLE PROTEIN 13"/>
    <property type="match status" value="1"/>
</dbReference>
<dbReference type="GO" id="GO:0005737">
    <property type="term" value="C:cytoplasm"/>
    <property type="evidence" value="ECO:0007669"/>
    <property type="project" value="TreeGrafter"/>
</dbReference>
<accession>A0A1G2RJS9</accession>
<dbReference type="STRING" id="1802461.A3B24_01165"/>
<dbReference type="Pfam" id="PF11303">
    <property type="entry name" value="DUF3105"/>
    <property type="match status" value="1"/>
</dbReference>
<organism evidence="3 4">
    <name type="scientific">Candidatus Wildermuthbacteria bacterium RIFCSPLOWO2_01_FULL_48_16</name>
    <dbReference type="NCBI Taxonomy" id="1802461"/>
    <lineage>
        <taxon>Bacteria</taxon>
        <taxon>Candidatus Wildermuthiibacteriota</taxon>
    </lineage>
</organism>
<proteinExistence type="predicted"/>
<keyword evidence="2" id="KW-1133">Transmembrane helix</keyword>
<keyword evidence="2" id="KW-0812">Transmembrane</keyword>
<name>A0A1G2RJS9_9BACT</name>
<feature type="compositionally biased region" description="Polar residues" evidence="1">
    <location>
        <begin position="56"/>
        <end position="72"/>
    </location>
</feature>
<gene>
    <name evidence="3" type="ORF">A3B24_01165</name>
</gene>
<evidence type="ECO:0008006" key="5">
    <source>
        <dbReference type="Google" id="ProtNLM"/>
    </source>
</evidence>
<dbReference type="AlphaFoldDB" id="A0A1G2RJS9"/>
<dbReference type="EMBL" id="MHUG01000023">
    <property type="protein sequence ID" value="OHA72778.1"/>
    <property type="molecule type" value="Genomic_DNA"/>
</dbReference>
<dbReference type="InterPro" id="IPR021454">
    <property type="entry name" value="DUF3105"/>
</dbReference>
<feature type="region of interest" description="Disordered" evidence="1">
    <location>
        <begin position="53"/>
        <end position="72"/>
    </location>
</feature>
<reference evidence="3 4" key="1">
    <citation type="journal article" date="2016" name="Nat. Commun.">
        <title>Thousands of microbial genomes shed light on interconnected biogeochemical processes in an aquifer system.</title>
        <authorList>
            <person name="Anantharaman K."/>
            <person name="Brown C.T."/>
            <person name="Hug L.A."/>
            <person name="Sharon I."/>
            <person name="Castelle C.J."/>
            <person name="Probst A.J."/>
            <person name="Thomas B.C."/>
            <person name="Singh A."/>
            <person name="Wilkins M.J."/>
            <person name="Karaoz U."/>
            <person name="Brodie E.L."/>
            <person name="Williams K.H."/>
            <person name="Hubbard S.S."/>
            <person name="Banfield J.F."/>
        </authorList>
    </citation>
    <scope>NUCLEOTIDE SEQUENCE [LARGE SCALE GENOMIC DNA]</scope>
</reference>
<comment type="caution">
    <text evidence="3">The sequence shown here is derived from an EMBL/GenBank/DDBJ whole genome shotgun (WGS) entry which is preliminary data.</text>
</comment>
<keyword evidence="2" id="KW-0472">Membrane</keyword>
<dbReference type="Proteomes" id="UP000176917">
    <property type="component" value="Unassembled WGS sequence"/>
</dbReference>
<sequence length="175" mass="19169">MHKLKKYAIIAVIVIAAGFGIYLLARLSAPKGEDFSRAIPLMEANHIAVGSRLPEYTSNPPTSGPHYSQTARSGFREKAVADQHIIHNLEHGDVWISYHPRVADEIKEELKQFGAAKVIITPRESNDTDIALAAWGRLDAFNIENNALPVGRVSDFIKRYTNKGPEKVPGASGGI</sequence>